<name>A0A9P5P0G7_9AGAR</name>
<proteinExistence type="predicted"/>
<comment type="caution">
    <text evidence="1">The sequence shown here is derived from an EMBL/GenBank/DDBJ whole genome shotgun (WGS) entry which is preliminary data.</text>
</comment>
<evidence type="ECO:0000313" key="1">
    <source>
        <dbReference type="EMBL" id="KAF9016122.1"/>
    </source>
</evidence>
<dbReference type="InterPro" id="IPR015943">
    <property type="entry name" value="WD40/YVTN_repeat-like_dom_sf"/>
</dbReference>
<dbReference type="Gene3D" id="2.130.10.10">
    <property type="entry name" value="YVTN repeat-like/Quinoprotein amine dehydrogenase"/>
    <property type="match status" value="1"/>
</dbReference>
<accession>A0A9P5P0G7</accession>
<keyword evidence="2" id="KW-1185">Reference proteome</keyword>
<dbReference type="InterPro" id="IPR036322">
    <property type="entry name" value="WD40_repeat_dom_sf"/>
</dbReference>
<evidence type="ECO:0000313" key="2">
    <source>
        <dbReference type="Proteomes" id="UP000772434"/>
    </source>
</evidence>
<organism evidence="1 2">
    <name type="scientific">Rhodocollybia butyracea</name>
    <dbReference type="NCBI Taxonomy" id="206335"/>
    <lineage>
        <taxon>Eukaryota</taxon>
        <taxon>Fungi</taxon>
        <taxon>Dikarya</taxon>
        <taxon>Basidiomycota</taxon>
        <taxon>Agaricomycotina</taxon>
        <taxon>Agaricomycetes</taxon>
        <taxon>Agaricomycetidae</taxon>
        <taxon>Agaricales</taxon>
        <taxon>Marasmiineae</taxon>
        <taxon>Omphalotaceae</taxon>
        <taxon>Rhodocollybia</taxon>
    </lineage>
</organism>
<dbReference type="Proteomes" id="UP000772434">
    <property type="component" value="Unassembled WGS sequence"/>
</dbReference>
<protein>
    <submittedName>
        <fullName evidence="1">Uncharacterized protein</fullName>
    </submittedName>
</protein>
<dbReference type="SUPFAM" id="SSF50978">
    <property type="entry name" value="WD40 repeat-like"/>
    <property type="match status" value="1"/>
</dbReference>
<dbReference type="OrthoDB" id="3238562at2759"/>
<reference evidence="1" key="1">
    <citation type="submission" date="2020-11" db="EMBL/GenBank/DDBJ databases">
        <authorList>
            <consortium name="DOE Joint Genome Institute"/>
            <person name="Ahrendt S."/>
            <person name="Riley R."/>
            <person name="Andreopoulos W."/>
            <person name="Labutti K."/>
            <person name="Pangilinan J."/>
            <person name="Ruiz-Duenas F.J."/>
            <person name="Barrasa J.M."/>
            <person name="Sanchez-Garcia M."/>
            <person name="Camarero S."/>
            <person name="Miyauchi S."/>
            <person name="Serrano A."/>
            <person name="Linde D."/>
            <person name="Babiker R."/>
            <person name="Drula E."/>
            <person name="Ayuso-Fernandez I."/>
            <person name="Pacheco R."/>
            <person name="Padilla G."/>
            <person name="Ferreira P."/>
            <person name="Barriuso J."/>
            <person name="Kellner H."/>
            <person name="Castanera R."/>
            <person name="Alfaro M."/>
            <person name="Ramirez L."/>
            <person name="Pisabarro A.G."/>
            <person name="Kuo A."/>
            <person name="Tritt A."/>
            <person name="Lipzen A."/>
            <person name="He G."/>
            <person name="Yan M."/>
            <person name="Ng V."/>
            <person name="Cullen D."/>
            <person name="Martin F."/>
            <person name="Rosso M.-N."/>
            <person name="Henrissat B."/>
            <person name="Hibbett D."/>
            <person name="Martinez A.T."/>
            <person name="Grigoriev I.V."/>
        </authorList>
    </citation>
    <scope>NUCLEOTIDE SEQUENCE</scope>
    <source>
        <strain evidence="1">AH 40177</strain>
    </source>
</reference>
<gene>
    <name evidence="1" type="ORF">BDP27DRAFT_1440730</name>
</gene>
<sequence length="259" mass="28821">MDGPSLMGTVSLDRKCKHFVACTGQGFELFDLERVSALKQFASNERIHLSVPKHTSFTEGDSKVVGGTDRGCADIYNVNTGKLVQRLKYNSGGLIQSVATCETVEHFLVAMASSNERQTSNIILWHKTVWDNVRYFDFWKCIYQLPVFPTSSPASAKYFDQARQSLLFVQPTMTITRVTRMKSQKPSPPPLTSTPQGIVQAPTATHTPLLAADLDTSPNIGGECLEEWWGEAEDEVQVILVKEEAKNYGNDNNQEESIN</sequence>
<dbReference type="EMBL" id="JADNRY010001471">
    <property type="protein sequence ID" value="KAF9016122.1"/>
    <property type="molecule type" value="Genomic_DNA"/>
</dbReference>
<dbReference type="AlphaFoldDB" id="A0A9P5P0G7"/>